<evidence type="ECO:0000313" key="2">
    <source>
        <dbReference type="Proteomes" id="UP000224974"/>
    </source>
</evidence>
<dbReference type="EMBL" id="PDDX01000001">
    <property type="protein sequence ID" value="PHI29168.1"/>
    <property type="molecule type" value="Genomic_DNA"/>
</dbReference>
<dbReference type="Proteomes" id="UP000224974">
    <property type="component" value="Unassembled WGS sequence"/>
</dbReference>
<evidence type="ECO:0000313" key="1">
    <source>
        <dbReference type="EMBL" id="PHI29168.1"/>
    </source>
</evidence>
<gene>
    <name evidence="1" type="ORF">CRN84_07460</name>
</gene>
<keyword evidence="2" id="KW-1185">Reference proteome</keyword>
<organism evidence="1 2">
    <name type="scientific">Budvicia aquatica</name>
    <dbReference type="NCBI Taxonomy" id="82979"/>
    <lineage>
        <taxon>Bacteria</taxon>
        <taxon>Pseudomonadati</taxon>
        <taxon>Pseudomonadota</taxon>
        <taxon>Gammaproteobacteria</taxon>
        <taxon>Enterobacterales</taxon>
        <taxon>Budviciaceae</taxon>
        <taxon>Budvicia</taxon>
    </lineage>
</organism>
<comment type="caution">
    <text evidence="1">The sequence shown here is derived from an EMBL/GenBank/DDBJ whole genome shotgun (WGS) entry which is preliminary data.</text>
</comment>
<sequence length="77" mass="7027">MSSAGAGVADRSLCTTTGVVGAPTSGGFGMSATGASVGVDTDTGVVGVTAIETGGAGTTATDVEAGVTGMDCVEPGN</sequence>
<name>A0A2C6DFV5_9GAMM</name>
<accession>A0A2C6DFV5</accession>
<reference evidence="2" key="1">
    <citation type="submission" date="2017-09" db="EMBL/GenBank/DDBJ databases">
        <title>FDA dAtabase for Regulatory Grade micrObial Sequences (FDA-ARGOS): Supporting development and validation of Infectious Disease Dx tests.</title>
        <authorList>
            <person name="Minogue T."/>
            <person name="Wolcott M."/>
            <person name="Wasieloski L."/>
            <person name="Aguilar W."/>
            <person name="Moore D."/>
            <person name="Tallon L."/>
            <person name="Sadzewicz L."/>
            <person name="Ott S."/>
            <person name="Zhao X."/>
            <person name="Nagaraj S."/>
            <person name="Vavikolanu K."/>
            <person name="Aluvathingal J."/>
            <person name="Nadendla S."/>
            <person name="Sichtig H."/>
        </authorList>
    </citation>
    <scope>NUCLEOTIDE SEQUENCE [LARGE SCALE GENOMIC DNA]</scope>
    <source>
        <strain evidence="2">FDAARGOS_387</strain>
    </source>
</reference>
<proteinExistence type="predicted"/>
<dbReference type="AlphaFoldDB" id="A0A2C6DFV5"/>
<protein>
    <submittedName>
        <fullName evidence="1">Uncharacterized protein</fullName>
    </submittedName>
</protein>